<comment type="caution">
    <text evidence="11">The sequence shown here is derived from an EMBL/GenBank/DDBJ whole genome shotgun (WGS) entry which is preliminary data.</text>
</comment>
<dbReference type="GO" id="GO:0003723">
    <property type="term" value="F:RNA binding"/>
    <property type="evidence" value="ECO:0007669"/>
    <property type="project" value="TreeGrafter"/>
</dbReference>
<keyword evidence="3 7" id="KW-0288">FMN</keyword>
<feature type="binding site" evidence="9">
    <location>
        <position position="136"/>
    </location>
    <ligand>
        <name>FMN</name>
        <dbReference type="ChEBI" id="CHEBI:58210"/>
    </ligand>
</feature>
<dbReference type="Proteomes" id="UP000260773">
    <property type="component" value="Unassembled WGS sequence"/>
</dbReference>
<dbReference type="AlphaFoldDB" id="A0A3E2TRE5"/>
<feature type="active site" description="Proton donor" evidence="8">
    <location>
        <position position="97"/>
    </location>
</feature>
<keyword evidence="2 7" id="KW-0285">Flavoprotein</keyword>
<dbReference type="CDD" id="cd02801">
    <property type="entry name" value="DUS_like_FMN"/>
    <property type="match status" value="1"/>
</dbReference>
<feature type="binding site" evidence="9">
    <location>
        <position position="67"/>
    </location>
    <ligand>
        <name>FMN</name>
        <dbReference type="ChEBI" id="CHEBI:58210"/>
    </ligand>
</feature>
<evidence type="ECO:0000256" key="5">
    <source>
        <dbReference type="ARBA" id="ARBA00022857"/>
    </source>
</evidence>
<sequence>MSENQLYFAPMEGITGSIYRRAHHRIFGGVDRYYAPFIFTNPKGKISKKDLLEIAPEYNEGCRVVPQLLSNCAEDFIATAHTLKGLGYDEVNLNLGCPSSTVASKGRGSGFLGEKEALKAFLADIFDKTDMKISLKTRIGLNRADEFDDILDIYQAFPVEMLIVHPRIRMDYYSGKPDMEAFEKASARMPFPVCYNGDIFTAAAYGRVSEKYSDIRHWMIGRGLLSNPALCREIRGGDCASREELADYYHTMRDEYEVRLQGNKKVVFLMKEFWHYISWILSEEDRQEIDVLMHLRDGAEFFRKAEEIAANCTVVKGQGFHSEMEVHKF</sequence>
<dbReference type="Gene3D" id="3.20.20.70">
    <property type="entry name" value="Aldolase class I"/>
    <property type="match status" value="1"/>
</dbReference>
<evidence type="ECO:0000256" key="6">
    <source>
        <dbReference type="ARBA" id="ARBA00023002"/>
    </source>
</evidence>
<keyword evidence="9" id="KW-0547">Nucleotide-binding</keyword>
<evidence type="ECO:0000256" key="2">
    <source>
        <dbReference type="ARBA" id="ARBA00022630"/>
    </source>
</evidence>
<dbReference type="RefSeq" id="WP_015515324.1">
    <property type="nucleotide sequence ID" value="NZ_JAQDKA010000001.1"/>
</dbReference>
<comment type="cofactor">
    <cofactor evidence="1 7 9">
        <name>FMN</name>
        <dbReference type="ChEBI" id="CHEBI:58210"/>
    </cofactor>
</comment>
<dbReference type="PANTHER" id="PTHR45846">
    <property type="entry name" value="TRNA-DIHYDROURIDINE(47) SYNTHASE [NAD(P)(+)]-LIKE"/>
    <property type="match status" value="1"/>
</dbReference>
<comment type="similarity">
    <text evidence="7">Belongs to the dus family.</text>
</comment>
<evidence type="ECO:0000256" key="4">
    <source>
        <dbReference type="ARBA" id="ARBA00022694"/>
    </source>
</evidence>
<dbReference type="PIRSF" id="PIRSF006621">
    <property type="entry name" value="Dus"/>
    <property type="match status" value="1"/>
</dbReference>
<protein>
    <recommendedName>
        <fullName evidence="7">tRNA-dihydrouridine synthase</fullName>
        <ecNumber evidence="7">1.3.1.-</ecNumber>
    </recommendedName>
</protein>
<dbReference type="PROSITE" id="PS01136">
    <property type="entry name" value="UPF0034"/>
    <property type="match status" value="1"/>
</dbReference>
<dbReference type="EC" id="1.3.1.-" evidence="7"/>
<accession>A0A3E2TRE5</accession>
<reference evidence="11 12" key="1">
    <citation type="submission" date="2018-08" db="EMBL/GenBank/DDBJ databases">
        <title>A genome reference for cultivated species of the human gut microbiota.</title>
        <authorList>
            <person name="Zou Y."/>
            <person name="Xue W."/>
            <person name="Luo G."/>
        </authorList>
    </citation>
    <scope>NUCLEOTIDE SEQUENCE [LARGE SCALE GENOMIC DNA]</scope>
    <source>
        <strain evidence="11 12">AF45-17</strain>
    </source>
</reference>
<dbReference type="InterPro" id="IPR013785">
    <property type="entry name" value="Aldolase_TIM"/>
</dbReference>
<evidence type="ECO:0000256" key="8">
    <source>
        <dbReference type="PIRSR" id="PIRSR006621-1"/>
    </source>
</evidence>
<dbReference type="GO" id="GO:0017150">
    <property type="term" value="F:tRNA dihydrouridine synthase activity"/>
    <property type="evidence" value="ECO:0007669"/>
    <property type="project" value="InterPro"/>
</dbReference>
<evidence type="ECO:0000256" key="7">
    <source>
        <dbReference type="PIRNR" id="PIRNR006621"/>
    </source>
</evidence>
<keyword evidence="4 7" id="KW-0819">tRNA processing</keyword>
<proteinExistence type="inferred from homology"/>
<dbReference type="InterPro" id="IPR001269">
    <property type="entry name" value="DUS_fam"/>
</dbReference>
<feature type="binding site" evidence="9">
    <location>
        <begin position="221"/>
        <end position="222"/>
    </location>
    <ligand>
        <name>FMN</name>
        <dbReference type="ChEBI" id="CHEBI:58210"/>
    </ligand>
</feature>
<dbReference type="GO" id="GO:0050660">
    <property type="term" value="F:flavin adenine dinucleotide binding"/>
    <property type="evidence" value="ECO:0007669"/>
    <property type="project" value="InterPro"/>
</dbReference>
<dbReference type="SUPFAM" id="SSF51395">
    <property type="entry name" value="FMN-linked oxidoreductases"/>
    <property type="match status" value="1"/>
</dbReference>
<gene>
    <name evidence="11" type="ORF">DW070_03055</name>
</gene>
<evidence type="ECO:0000256" key="1">
    <source>
        <dbReference type="ARBA" id="ARBA00001917"/>
    </source>
</evidence>
<dbReference type="InterPro" id="IPR018517">
    <property type="entry name" value="tRNA_hU_synthase_CS"/>
</dbReference>
<comment type="function">
    <text evidence="7">Catalyzes the synthesis of 5,6-dihydrouridine (D), a modified base found in the D-loop of most tRNAs, via the reduction of the C5-C6 double bond in target uridines.</text>
</comment>
<dbReference type="EMBL" id="QVEP01000005">
    <property type="protein sequence ID" value="RGB81443.1"/>
    <property type="molecule type" value="Genomic_DNA"/>
</dbReference>
<feature type="domain" description="DUS-like FMN-binding" evidence="10">
    <location>
        <begin position="8"/>
        <end position="282"/>
    </location>
</feature>
<keyword evidence="5" id="KW-0521">NADP</keyword>
<evidence type="ECO:0000313" key="11">
    <source>
        <dbReference type="EMBL" id="RGB81443.1"/>
    </source>
</evidence>
<dbReference type="InterPro" id="IPR035587">
    <property type="entry name" value="DUS-like_FMN-bd"/>
</dbReference>
<name>A0A3E2TRE5_9FIRM</name>
<evidence type="ECO:0000259" key="10">
    <source>
        <dbReference type="Pfam" id="PF01207"/>
    </source>
</evidence>
<dbReference type="Pfam" id="PF01207">
    <property type="entry name" value="Dus"/>
    <property type="match status" value="1"/>
</dbReference>
<evidence type="ECO:0000256" key="9">
    <source>
        <dbReference type="PIRSR" id="PIRSR006621-2"/>
    </source>
</evidence>
<feature type="binding site" evidence="9">
    <location>
        <position position="165"/>
    </location>
    <ligand>
        <name>FMN</name>
        <dbReference type="ChEBI" id="CHEBI:58210"/>
    </ligand>
</feature>
<evidence type="ECO:0000313" key="12">
    <source>
        <dbReference type="Proteomes" id="UP000260773"/>
    </source>
</evidence>
<evidence type="ECO:0000256" key="3">
    <source>
        <dbReference type="ARBA" id="ARBA00022643"/>
    </source>
</evidence>
<dbReference type="PANTHER" id="PTHR45846:SF1">
    <property type="entry name" value="TRNA-DIHYDROURIDINE(47) SYNTHASE [NAD(P)(+)]-LIKE"/>
    <property type="match status" value="1"/>
</dbReference>
<organism evidence="11 12">
    <name type="scientific">Coprococcus catus</name>
    <dbReference type="NCBI Taxonomy" id="116085"/>
    <lineage>
        <taxon>Bacteria</taxon>
        <taxon>Bacillati</taxon>
        <taxon>Bacillota</taxon>
        <taxon>Clostridia</taxon>
        <taxon>Lachnospirales</taxon>
        <taxon>Lachnospiraceae</taxon>
        <taxon>Coprococcus</taxon>
    </lineage>
</organism>
<keyword evidence="6 7" id="KW-0560">Oxidoreductase</keyword>